<feature type="compositionally biased region" description="Basic residues" evidence="6">
    <location>
        <begin position="117"/>
        <end position="130"/>
    </location>
</feature>
<evidence type="ECO:0000259" key="7">
    <source>
        <dbReference type="PROSITE" id="PS50043"/>
    </source>
</evidence>
<dbReference type="InterPro" id="IPR001789">
    <property type="entry name" value="Sig_transdc_resp-reg_receiver"/>
</dbReference>
<evidence type="ECO:0000256" key="6">
    <source>
        <dbReference type="SAM" id="MobiDB-lite"/>
    </source>
</evidence>
<gene>
    <name evidence="9" type="ORF">AGRA3207_002669</name>
</gene>
<dbReference type="CDD" id="cd06170">
    <property type="entry name" value="LuxR_C_like"/>
    <property type="match status" value="1"/>
</dbReference>
<feature type="region of interest" description="Disordered" evidence="6">
    <location>
        <begin position="1"/>
        <end position="53"/>
    </location>
</feature>
<evidence type="ECO:0000313" key="10">
    <source>
        <dbReference type="Proteomes" id="UP001049518"/>
    </source>
</evidence>
<dbReference type="PROSITE" id="PS50043">
    <property type="entry name" value="HTH_LUXR_2"/>
    <property type="match status" value="1"/>
</dbReference>
<reference evidence="9" key="1">
    <citation type="submission" date="2020-07" db="EMBL/GenBank/DDBJ databases">
        <authorList>
            <person name="Tarantini F.S."/>
            <person name="Hong K.W."/>
            <person name="Chan K.G."/>
        </authorList>
    </citation>
    <scope>NUCLEOTIDE SEQUENCE</scope>
    <source>
        <strain evidence="9">32-07</strain>
    </source>
</reference>
<evidence type="ECO:0000256" key="1">
    <source>
        <dbReference type="ARBA" id="ARBA00022553"/>
    </source>
</evidence>
<keyword evidence="10" id="KW-1185">Reference proteome</keyword>
<dbReference type="SMART" id="SM00448">
    <property type="entry name" value="REC"/>
    <property type="match status" value="1"/>
</dbReference>
<feature type="compositionally biased region" description="Gly residues" evidence="6">
    <location>
        <begin position="101"/>
        <end position="110"/>
    </location>
</feature>
<feature type="domain" description="Response regulatory" evidence="8">
    <location>
        <begin position="233"/>
        <end position="349"/>
    </location>
</feature>
<accession>A0ABX8R6M8</accession>
<dbReference type="PANTHER" id="PTHR43214">
    <property type="entry name" value="TWO-COMPONENT RESPONSE REGULATOR"/>
    <property type="match status" value="1"/>
</dbReference>
<evidence type="ECO:0000256" key="4">
    <source>
        <dbReference type="ARBA" id="ARBA00023163"/>
    </source>
</evidence>
<dbReference type="PRINTS" id="PR00038">
    <property type="entry name" value="HTHLUXR"/>
</dbReference>
<feature type="compositionally biased region" description="Basic residues" evidence="6">
    <location>
        <begin position="163"/>
        <end position="183"/>
    </location>
</feature>
<feature type="modified residue" description="4-aspartylphosphate" evidence="5">
    <location>
        <position position="284"/>
    </location>
</feature>
<dbReference type="InterPro" id="IPR011006">
    <property type="entry name" value="CheY-like_superfamily"/>
</dbReference>
<dbReference type="Proteomes" id="UP001049518">
    <property type="component" value="Chromosome"/>
</dbReference>
<evidence type="ECO:0000256" key="3">
    <source>
        <dbReference type="ARBA" id="ARBA00023125"/>
    </source>
</evidence>
<keyword evidence="3" id="KW-0238">DNA-binding</keyword>
<feature type="compositionally biased region" description="Basic residues" evidence="6">
    <location>
        <begin position="27"/>
        <end position="46"/>
    </location>
</feature>
<feature type="compositionally biased region" description="Gly residues" evidence="6">
    <location>
        <begin position="1"/>
        <end position="17"/>
    </location>
</feature>
<dbReference type="Pfam" id="PF00196">
    <property type="entry name" value="GerE"/>
    <property type="match status" value="1"/>
</dbReference>
<organism evidence="9 10">
    <name type="scientific">Actinomadura graeca</name>
    <dbReference type="NCBI Taxonomy" id="2750812"/>
    <lineage>
        <taxon>Bacteria</taxon>
        <taxon>Bacillati</taxon>
        <taxon>Actinomycetota</taxon>
        <taxon>Actinomycetes</taxon>
        <taxon>Streptosporangiales</taxon>
        <taxon>Thermomonosporaceae</taxon>
        <taxon>Actinomadura</taxon>
    </lineage>
</organism>
<dbReference type="InterPro" id="IPR000792">
    <property type="entry name" value="Tscrpt_reg_LuxR_C"/>
</dbReference>
<evidence type="ECO:0000313" key="9">
    <source>
        <dbReference type="EMBL" id="QXJ26478.1"/>
    </source>
</evidence>
<dbReference type="SUPFAM" id="SSF52172">
    <property type="entry name" value="CheY-like"/>
    <property type="match status" value="1"/>
</dbReference>
<feature type="compositionally biased region" description="Basic and acidic residues" evidence="6">
    <location>
        <begin position="141"/>
        <end position="162"/>
    </location>
</feature>
<dbReference type="Gene3D" id="3.40.50.2300">
    <property type="match status" value="1"/>
</dbReference>
<dbReference type="SMART" id="SM00421">
    <property type="entry name" value="HTH_LUXR"/>
    <property type="match status" value="1"/>
</dbReference>
<dbReference type="EMBL" id="CP059572">
    <property type="protein sequence ID" value="QXJ26478.1"/>
    <property type="molecule type" value="Genomic_DNA"/>
</dbReference>
<dbReference type="InterPro" id="IPR016032">
    <property type="entry name" value="Sig_transdc_resp-reg_C-effctor"/>
</dbReference>
<keyword evidence="4" id="KW-0804">Transcription</keyword>
<dbReference type="PROSITE" id="PS00622">
    <property type="entry name" value="HTH_LUXR_1"/>
    <property type="match status" value="1"/>
</dbReference>
<feature type="compositionally biased region" description="Basic and acidic residues" evidence="6">
    <location>
        <begin position="188"/>
        <end position="210"/>
    </location>
</feature>
<feature type="domain" description="HTH luxR-type" evidence="7">
    <location>
        <begin position="377"/>
        <end position="442"/>
    </location>
</feature>
<feature type="region of interest" description="Disordered" evidence="6">
    <location>
        <begin position="79"/>
        <end position="224"/>
    </location>
</feature>
<sequence length="451" mass="46954">MAARGGGAGDDGPGRPGGAAVVAAARPLRRPGRAHHRGRVPGRRGRAVAAGAPRAVRLRVPGTARRRLLAGLLRARRPAHVARSAHRPAPVGRRPGHGAGRRPGGGGGRRGAPRVPVRVRCHGAGHRARPGRGVDLGPGGRDQEPAVGDHRPRRDDRPDGCGRPRRAGPRRRRAERDRPRPRRAAGAGRRDGPGRDRRPGPGGPRSDRRAGAGGPGRHARAPGVVGGEDVSIRVLVVDDQAVVRAGFTAIIDGEPDMEVVGQAGDGAEALRAAAERRPDVVLMDIRMSGMDGLAATAELAAAGSPARVLVLTTFHRDEYVFGALRAGAAGFLLKDCDPQELVDAIRTVAEGEALLAPAVTRRLIDAFVTGAVVPPPADERLDLLTHRERDVLVQVASGLSNTEVGAALGIGTATVKTHVNAILGKLGLRDRVQATIFAYDAGLVRPGGHPP</sequence>
<dbReference type="CDD" id="cd17535">
    <property type="entry name" value="REC_NarL-like"/>
    <property type="match status" value="1"/>
</dbReference>
<dbReference type="PANTHER" id="PTHR43214:SF24">
    <property type="entry name" value="TRANSCRIPTIONAL REGULATORY PROTEIN NARL-RELATED"/>
    <property type="match status" value="1"/>
</dbReference>
<proteinExistence type="predicted"/>
<keyword evidence="2" id="KW-0805">Transcription regulation</keyword>
<dbReference type="PROSITE" id="PS50110">
    <property type="entry name" value="RESPONSE_REGULATORY"/>
    <property type="match status" value="1"/>
</dbReference>
<name>A0ABX8R6M8_9ACTN</name>
<evidence type="ECO:0000256" key="2">
    <source>
        <dbReference type="ARBA" id="ARBA00023015"/>
    </source>
</evidence>
<evidence type="ECO:0000259" key="8">
    <source>
        <dbReference type="PROSITE" id="PS50110"/>
    </source>
</evidence>
<protein>
    <submittedName>
        <fullName evidence="9">Response regulator transcription factor</fullName>
    </submittedName>
</protein>
<dbReference type="Pfam" id="PF00072">
    <property type="entry name" value="Response_reg"/>
    <property type="match status" value="1"/>
</dbReference>
<dbReference type="SUPFAM" id="SSF46894">
    <property type="entry name" value="C-terminal effector domain of the bipartite response regulators"/>
    <property type="match status" value="1"/>
</dbReference>
<dbReference type="InterPro" id="IPR058245">
    <property type="entry name" value="NreC/VraR/RcsB-like_REC"/>
</dbReference>
<evidence type="ECO:0000256" key="5">
    <source>
        <dbReference type="PROSITE-ProRule" id="PRU00169"/>
    </source>
</evidence>
<dbReference type="InterPro" id="IPR039420">
    <property type="entry name" value="WalR-like"/>
</dbReference>
<keyword evidence="1 5" id="KW-0597">Phosphoprotein</keyword>